<dbReference type="Pfam" id="PF01925">
    <property type="entry name" value="TauE"/>
    <property type="match status" value="1"/>
</dbReference>
<proteinExistence type="inferred from homology"/>
<dbReference type="GeneID" id="77467583"/>
<comment type="similarity">
    <text evidence="5">Belongs to the 4-toluene sulfonate uptake permease (TSUP) (TC 2.A.102) family.</text>
</comment>
<evidence type="ECO:0000313" key="7">
    <source>
        <dbReference type="Proteomes" id="UP000241238"/>
    </source>
</evidence>
<dbReference type="Proteomes" id="UP000241238">
    <property type="component" value="Chromosome"/>
</dbReference>
<feature type="transmembrane region" description="Helical" evidence="5">
    <location>
        <begin position="178"/>
        <end position="196"/>
    </location>
</feature>
<accession>A0ABM6U3G5</accession>
<sequence>MPVIFLLVSFFSSLVGAICGIGGGVIIKPVLDATGTMSVTAISFLSGCTVLSMSIISVAKAIKNTTIKINTRITTWLALGSVLGGMSGKVMFQTVKEILQNENKTGAVQSIVMIFITLGTLIYTAKKSQIKTHHFKNKFLCFVIGVILGIFSSFLGIGGGPINLVILIFFFSMTTKEAAINSIYIILFSQIASLLHTIFARKIPDVSILYLGLMVLGGVCGGIAGSIVNKKISEEKVDKLFMGLMLVIVFINIYNAYVFMK</sequence>
<gene>
    <name evidence="6" type="ORF">C4N18_06225</name>
</gene>
<feature type="transmembrane region" description="Helical" evidence="5">
    <location>
        <begin position="240"/>
        <end position="260"/>
    </location>
</feature>
<keyword evidence="3 5" id="KW-1133">Transmembrane helix</keyword>
<organism evidence="6 7">
    <name type="scientific">Fusobacterium varium ATCC 27725</name>
    <dbReference type="NCBI Taxonomy" id="469618"/>
    <lineage>
        <taxon>Bacteria</taxon>
        <taxon>Fusobacteriati</taxon>
        <taxon>Fusobacteriota</taxon>
        <taxon>Fusobacteriia</taxon>
        <taxon>Fusobacteriales</taxon>
        <taxon>Fusobacteriaceae</taxon>
        <taxon>Fusobacterium</taxon>
    </lineage>
</organism>
<dbReference type="InterPro" id="IPR051598">
    <property type="entry name" value="TSUP/Inactive_protease-like"/>
</dbReference>
<feature type="transmembrane region" description="Helical" evidence="5">
    <location>
        <begin position="107"/>
        <end position="125"/>
    </location>
</feature>
<dbReference type="InterPro" id="IPR002781">
    <property type="entry name" value="TM_pro_TauE-like"/>
</dbReference>
<dbReference type="RefSeq" id="WP_005949722.1">
    <property type="nucleotide sequence ID" value="NZ_CP028103.1"/>
</dbReference>
<reference evidence="7" key="1">
    <citation type="journal article" date="2018" name="MSphere">
        <title>Fusobacterium Genomics Using MinION and Illumina Sequencing Enables Genome Completion and Correction.</title>
        <authorList>
            <person name="Todd S.M."/>
            <person name="Settlage R.E."/>
            <person name="Lahmers K.K."/>
            <person name="Slade D.J."/>
        </authorList>
    </citation>
    <scope>NUCLEOTIDE SEQUENCE [LARGE SCALE GENOMIC DNA]</scope>
    <source>
        <strain evidence="7">ATCC 27725</strain>
    </source>
</reference>
<protein>
    <recommendedName>
        <fullName evidence="5">Probable membrane transporter protein</fullName>
    </recommendedName>
</protein>
<evidence type="ECO:0000313" key="6">
    <source>
        <dbReference type="EMBL" id="AVQ30827.1"/>
    </source>
</evidence>
<name>A0ABM6U3G5_FUSVA</name>
<dbReference type="PANTHER" id="PTHR43701:SF2">
    <property type="entry name" value="MEMBRANE TRANSPORTER PROTEIN YJNA-RELATED"/>
    <property type="match status" value="1"/>
</dbReference>
<comment type="subcellular location">
    <subcellularLocation>
        <location evidence="5">Cell membrane</location>
        <topology evidence="5">Multi-pass membrane protein</topology>
    </subcellularLocation>
    <subcellularLocation>
        <location evidence="1">Membrane</location>
        <topology evidence="1">Multi-pass membrane protein</topology>
    </subcellularLocation>
</comment>
<feature type="transmembrane region" description="Helical" evidence="5">
    <location>
        <begin position="208"/>
        <end position="228"/>
    </location>
</feature>
<evidence type="ECO:0000256" key="2">
    <source>
        <dbReference type="ARBA" id="ARBA00022692"/>
    </source>
</evidence>
<keyword evidence="2 5" id="KW-0812">Transmembrane</keyword>
<keyword evidence="7" id="KW-1185">Reference proteome</keyword>
<dbReference type="PANTHER" id="PTHR43701">
    <property type="entry name" value="MEMBRANE TRANSPORTER PROTEIN MJ0441-RELATED"/>
    <property type="match status" value="1"/>
</dbReference>
<keyword evidence="5" id="KW-1003">Cell membrane</keyword>
<keyword evidence="4 5" id="KW-0472">Membrane</keyword>
<evidence type="ECO:0000256" key="5">
    <source>
        <dbReference type="RuleBase" id="RU363041"/>
    </source>
</evidence>
<feature type="transmembrane region" description="Helical" evidence="5">
    <location>
        <begin position="41"/>
        <end position="62"/>
    </location>
</feature>
<evidence type="ECO:0000256" key="4">
    <source>
        <dbReference type="ARBA" id="ARBA00023136"/>
    </source>
</evidence>
<evidence type="ECO:0000256" key="3">
    <source>
        <dbReference type="ARBA" id="ARBA00022989"/>
    </source>
</evidence>
<feature type="transmembrane region" description="Helical" evidence="5">
    <location>
        <begin position="139"/>
        <end position="172"/>
    </location>
</feature>
<dbReference type="EMBL" id="CP028103">
    <property type="protein sequence ID" value="AVQ30827.1"/>
    <property type="molecule type" value="Genomic_DNA"/>
</dbReference>
<evidence type="ECO:0000256" key="1">
    <source>
        <dbReference type="ARBA" id="ARBA00004141"/>
    </source>
</evidence>